<dbReference type="eggNOG" id="COG1012">
    <property type="taxonomic scope" value="Bacteria"/>
</dbReference>
<name>A0A076N5P3_AMYME</name>
<evidence type="ECO:0000256" key="2">
    <source>
        <dbReference type="ARBA" id="ARBA00023002"/>
    </source>
</evidence>
<dbReference type="Gene3D" id="3.40.309.10">
    <property type="entry name" value="Aldehyde Dehydrogenase, Chain A, domain 2"/>
    <property type="match status" value="1"/>
</dbReference>
<protein>
    <submittedName>
        <fullName evidence="4">Aldehyde dehydrogenase</fullName>
    </submittedName>
</protein>
<dbReference type="Pfam" id="PF00171">
    <property type="entry name" value="Aldedh"/>
    <property type="match status" value="1"/>
</dbReference>
<dbReference type="InterPro" id="IPR016163">
    <property type="entry name" value="Ald_DH_C"/>
</dbReference>
<dbReference type="Gene3D" id="3.40.605.10">
    <property type="entry name" value="Aldehyde Dehydrogenase, Chain A, domain 1"/>
    <property type="match status" value="1"/>
</dbReference>
<sequence>MATKIDSRVEQAETTDVLRTEVRSPVDGATLGTVTNAGPADVASAIAKAASAAVEFAALPAHRRAALLRQAAVAVDEQRDALVDDLVRGLGKPVRFARAEANRGSDMLLRCAEELSSLGGETLPLDAVPGGEGRTGMTWREPLGVIAAVTPFNAPVNLTLQKVAPALAMGNTVIVKPSPEAALVVERLVGAISSVLPDGVLQVLHGGPEVVLGLSRDPRVDAVSLTGGTVAGEAVLREAGIKPVLLELGSNAPNIVLADADIADAATRITGAAFGASGQQCISAQRILVERSAHDEFLAAFLAAARGLVVGDPAETATDLGPMIHRRSRDRVVELVDDAEARGGRIALDGRTDSLYLGPTVVTDPHPDSRLLREEVFGPVVVVQSVDDLDDALAVANSVDVGLQAACFTRDLDRAFAAARGLRAGSVWINEATRFRLDTYPFGGVGRSGLGREGVRYAMEELSTLKFVGLRHN</sequence>
<keyword evidence="5" id="KW-1185">Reference proteome</keyword>
<dbReference type="InterPro" id="IPR016161">
    <property type="entry name" value="Ald_DH/histidinol_DH"/>
</dbReference>
<dbReference type="STRING" id="1068978.AMETH_6043"/>
<evidence type="ECO:0000313" key="4">
    <source>
        <dbReference type="EMBL" id="AIJ26135.1"/>
    </source>
</evidence>
<feature type="domain" description="Aldehyde dehydrogenase" evidence="3">
    <location>
        <begin position="19"/>
        <end position="468"/>
    </location>
</feature>
<dbReference type="PATRIC" id="fig|1068978.7.peg.6492"/>
<dbReference type="EMBL" id="CP009110">
    <property type="protein sequence ID" value="AIJ26135.1"/>
    <property type="molecule type" value="Genomic_DNA"/>
</dbReference>
<dbReference type="InterPro" id="IPR015590">
    <property type="entry name" value="Aldehyde_DH_dom"/>
</dbReference>
<keyword evidence="2" id="KW-0560">Oxidoreductase</keyword>
<gene>
    <name evidence="4" type="ORF">AMETH_6043</name>
</gene>
<accession>A0A076N5P3</accession>
<dbReference type="InterPro" id="IPR016162">
    <property type="entry name" value="Ald_DH_N"/>
</dbReference>
<reference evidence="4 5" key="1">
    <citation type="submission" date="2014-07" db="EMBL/GenBank/DDBJ databases">
        <title>Whole Genome Sequence of the Amycolatopsis methanolica 239.</title>
        <authorList>
            <person name="Tang B."/>
        </authorList>
    </citation>
    <scope>NUCLEOTIDE SEQUENCE [LARGE SCALE GENOMIC DNA]</scope>
    <source>
        <strain evidence="4 5">239</strain>
    </source>
</reference>
<proteinExistence type="inferred from homology"/>
<dbReference type="AlphaFoldDB" id="A0A076N5P3"/>
<dbReference type="InterPro" id="IPR051020">
    <property type="entry name" value="ALDH-related_metabolic_enz"/>
</dbReference>
<evidence type="ECO:0000313" key="5">
    <source>
        <dbReference type="Proteomes" id="UP000062973"/>
    </source>
</evidence>
<dbReference type="PANTHER" id="PTHR42991:SF1">
    <property type="entry name" value="ALDEHYDE DEHYDROGENASE"/>
    <property type="match status" value="1"/>
</dbReference>
<dbReference type="Proteomes" id="UP000062973">
    <property type="component" value="Chromosome"/>
</dbReference>
<evidence type="ECO:0000259" key="3">
    <source>
        <dbReference type="Pfam" id="PF00171"/>
    </source>
</evidence>
<dbReference type="GO" id="GO:0008911">
    <property type="term" value="F:lactaldehyde dehydrogenase (NAD+) activity"/>
    <property type="evidence" value="ECO:0007669"/>
    <property type="project" value="TreeGrafter"/>
</dbReference>
<evidence type="ECO:0000256" key="1">
    <source>
        <dbReference type="ARBA" id="ARBA00009986"/>
    </source>
</evidence>
<dbReference type="PANTHER" id="PTHR42991">
    <property type="entry name" value="ALDEHYDE DEHYDROGENASE"/>
    <property type="match status" value="1"/>
</dbReference>
<dbReference type="KEGG" id="amq:AMETH_6043"/>
<organism evidence="4 5">
    <name type="scientific">Amycolatopsis methanolica 239</name>
    <dbReference type="NCBI Taxonomy" id="1068978"/>
    <lineage>
        <taxon>Bacteria</taxon>
        <taxon>Bacillati</taxon>
        <taxon>Actinomycetota</taxon>
        <taxon>Actinomycetes</taxon>
        <taxon>Pseudonocardiales</taxon>
        <taxon>Pseudonocardiaceae</taxon>
        <taxon>Amycolatopsis</taxon>
        <taxon>Amycolatopsis methanolica group</taxon>
    </lineage>
</organism>
<comment type="similarity">
    <text evidence="1">Belongs to the aldehyde dehydrogenase family.</text>
</comment>
<dbReference type="SUPFAM" id="SSF53720">
    <property type="entry name" value="ALDH-like"/>
    <property type="match status" value="1"/>
</dbReference>
<dbReference type="HOGENOM" id="CLU_005391_1_0_11"/>